<dbReference type="InterPro" id="IPR050595">
    <property type="entry name" value="Bact_response_regulator"/>
</dbReference>
<dbReference type="InterPro" id="IPR001789">
    <property type="entry name" value="Sig_transdc_resp-reg_receiver"/>
</dbReference>
<evidence type="ECO:0000259" key="3">
    <source>
        <dbReference type="PROSITE" id="PS50110"/>
    </source>
</evidence>
<dbReference type="OrthoDB" id="9789181at2"/>
<dbReference type="EMBL" id="VORY01000009">
    <property type="protein sequence ID" value="TXD93680.1"/>
    <property type="molecule type" value="Genomic_DNA"/>
</dbReference>
<evidence type="ECO:0000313" key="4">
    <source>
        <dbReference type="EMBL" id="TXD93680.1"/>
    </source>
</evidence>
<dbReference type="RefSeq" id="WP_146932477.1">
    <property type="nucleotide sequence ID" value="NZ_CBCSHZ010000011.1"/>
</dbReference>
<feature type="domain" description="Response regulatory" evidence="3">
    <location>
        <begin position="3"/>
        <end position="117"/>
    </location>
</feature>
<evidence type="ECO:0000256" key="2">
    <source>
        <dbReference type="PROSITE-ProRule" id="PRU00169"/>
    </source>
</evidence>
<name>A0A5C6ZT26_9FLAO</name>
<dbReference type="AlphaFoldDB" id="A0A5C6ZT26"/>
<comment type="caution">
    <text evidence="4">The sequence shown here is derived from an EMBL/GenBank/DDBJ whole genome shotgun (WGS) entry which is preliminary data.</text>
</comment>
<dbReference type="SMART" id="SM00448">
    <property type="entry name" value="REC"/>
    <property type="match status" value="1"/>
</dbReference>
<gene>
    <name evidence="4" type="ORF">ES724_09650</name>
</gene>
<sequence>MNKILLVEDDHNLGIMICDLLELNGYEVSLLRMPDKTIKNLLEDKFDLVLMDKLLSGMDGTDICAEIRKTDTISHTPILMMSALNGAKEICIEAGATNFIAKPFEIKDLFTIVKDTINKGKVLND</sequence>
<keyword evidence="1 2" id="KW-0597">Phosphoprotein</keyword>
<reference evidence="4 5" key="1">
    <citation type="submission" date="2019-08" db="EMBL/GenBank/DDBJ databases">
        <title>Genome sequence of Gillisia hiemivivida IC154 (type strain).</title>
        <authorList>
            <person name="Bowman J.P."/>
        </authorList>
    </citation>
    <scope>NUCLEOTIDE SEQUENCE [LARGE SCALE GENOMIC DNA]</scope>
    <source>
        <strain evidence="4 5">IC154</strain>
    </source>
</reference>
<feature type="modified residue" description="4-aspartylphosphate" evidence="2">
    <location>
        <position position="52"/>
    </location>
</feature>
<organism evidence="4 5">
    <name type="scientific">Gillisia hiemivivida</name>
    <dbReference type="NCBI Taxonomy" id="291190"/>
    <lineage>
        <taxon>Bacteria</taxon>
        <taxon>Pseudomonadati</taxon>
        <taxon>Bacteroidota</taxon>
        <taxon>Flavobacteriia</taxon>
        <taxon>Flavobacteriales</taxon>
        <taxon>Flavobacteriaceae</taxon>
        <taxon>Gillisia</taxon>
    </lineage>
</organism>
<dbReference type="Pfam" id="PF00072">
    <property type="entry name" value="Response_reg"/>
    <property type="match status" value="1"/>
</dbReference>
<dbReference type="InterPro" id="IPR011006">
    <property type="entry name" value="CheY-like_superfamily"/>
</dbReference>
<protein>
    <submittedName>
        <fullName evidence="4">Response regulator</fullName>
    </submittedName>
</protein>
<dbReference type="Gene3D" id="3.40.50.2300">
    <property type="match status" value="1"/>
</dbReference>
<keyword evidence="5" id="KW-1185">Reference proteome</keyword>
<dbReference type="PROSITE" id="PS50110">
    <property type="entry name" value="RESPONSE_REGULATORY"/>
    <property type="match status" value="1"/>
</dbReference>
<proteinExistence type="predicted"/>
<evidence type="ECO:0000313" key="5">
    <source>
        <dbReference type="Proteomes" id="UP000321367"/>
    </source>
</evidence>
<dbReference type="SUPFAM" id="SSF52172">
    <property type="entry name" value="CheY-like"/>
    <property type="match status" value="1"/>
</dbReference>
<accession>A0A5C6ZT26</accession>
<dbReference type="GO" id="GO:0000160">
    <property type="term" value="P:phosphorelay signal transduction system"/>
    <property type="evidence" value="ECO:0007669"/>
    <property type="project" value="InterPro"/>
</dbReference>
<dbReference type="PANTHER" id="PTHR44591:SF3">
    <property type="entry name" value="RESPONSE REGULATORY DOMAIN-CONTAINING PROTEIN"/>
    <property type="match status" value="1"/>
</dbReference>
<evidence type="ECO:0000256" key="1">
    <source>
        <dbReference type="ARBA" id="ARBA00022553"/>
    </source>
</evidence>
<dbReference type="PANTHER" id="PTHR44591">
    <property type="entry name" value="STRESS RESPONSE REGULATOR PROTEIN 1"/>
    <property type="match status" value="1"/>
</dbReference>
<dbReference type="Proteomes" id="UP000321367">
    <property type="component" value="Unassembled WGS sequence"/>
</dbReference>